<proteinExistence type="predicted"/>
<protein>
    <submittedName>
        <fullName evidence="1">Uncharacterized protein</fullName>
    </submittedName>
</protein>
<organism evidence="1 2">
    <name type="scientific">Vespula pensylvanica</name>
    <name type="common">Western yellow jacket</name>
    <name type="synonym">Wasp</name>
    <dbReference type="NCBI Taxonomy" id="30213"/>
    <lineage>
        <taxon>Eukaryota</taxon>
        <taxon>Metazoa</taxon>
        <taxon>Ecdysozoa</taxon>
        <taxon>Arthropoda</taxon>
        <taxon>Hexapoda</taxon>
        <taxon>Insecta</taxon>
        <taxon>Pterygota</taxon>
        <taxon>Neoptera</taxon>
        <taxon>Endopterygota</taxon>
        <taxon>Hymenoptera</taxon>
        <taxon>Apocrita</taxon>
        <taxon>Aculeata</taxon>
        <taxon>Vespoidea</taxon>
        <taxon>Vespidae</taxon>
        <taxon>Vespinae</taxon>
        <taxon>Vespula</taxon>
    </lineage>
</organism>
<dbReference type="AlphaFoldDB" id="A0A834NRT0"/>
<accession>A0A834NRT0</accession>
<name>A0A834NRT0_VESPE</name>
<reference evidence="1" key="1">
    <citation type="journal article" date="2020" name="G3 (Bethesda)">
        <title>High-Quality Assemblies for Three Invasive Social Wasps from the &lt;i&gt;Vespula&lt;/i&gt; Genus.</title>
        <authorList>
            <person name="Harrop T.W.R."/>
            <person name="Guhlin J."/>
            <person name="McLaughlin G.M."/>
            <person name="Permina E."/>
            <person name="Stockwell P."/>
            <person name="Gilligan J."/>
            <person name="Le Lec M.F."/>
            <person name="Gruber M.A.M."/>
            <person name="Quinn O."/>
            <person name="Lovegrove M."/>
            <person name="Duncan E.J."/>
            <person name="Remnant E.J."/>
            <person name="Van Eeckhoven J."/>
            <person name="Graham B."/>
            <person name="Knapp R.A."/>
            <person name="Langford K.W."/>
            <person name="Kronenberg Z."/>
            <person name="Press M.O."/>
            <person name="Eacker S.M."/>
            <person name="Wilson-Rankin E.E."/>
            <person name="Purcell J."/>
            <person name="Lester P.J."/>
            <person name="Dearden P.K."/>
        </authorList>
    </citation>
    <scope>NUCLEOTIDE SEQUENCE</scope>
    <source>
        <strain evidence="1">Volc-1</strain>
    </source>
</reference>
<evidence type="ECO:0000313" key="2">
    <source>
        <dbReference type="Proteomes" id="UP000600918"/>
    </source>
</evidence>
<sequence length="98" mass="11417">MVCFQNGEARRSWKSGEQPHLAALFRARPFPSVYKATRNPLPPNIRSLLRHSFTHHVAVVYPRSFNKTKNEKTTSPCLSIKPENKKIKKYKITKKNIR</sequence>
<evidence type="ECO:0000313" key="1">
    <source>
        <dbReference type="EMBL" id="KAF7416780.1"/>
    </source>
</evidence>
<comment type="caution">
    <text evidence="1">The sequence shown here is derived from an EMBL/GenBank/DDBJ whole genome shotgun (WGS) entry which is preliminary data.</text>
</comment>
<dbReference type="EMBL" id="JACSDY010000010">
    <property type="protein sequence ID" value="KAF7416780.1"/>
    <property type="molecule type" value="Genomic_DNA"/>
</dbReference>
<gene>
    <name evidence="1" type="ORF">H0235_011311</name>
</gene>
<dbReference type="Proteomes" id="UP000600918">
    <property type="component" value="Unassembled WGS sequence"/>
</dbReference>
<keyword evidence="2" id="KW-1185">Reference proteome</keyword>